<name>A0A964BNM1_9CYAN</name>
<feature type="compositionally biased region" description="Basic and acidic residues" evidence="1">
    <location>
        <begin position="65"/>
        <end position="84"/>
    </location>
</feature>
<feature type="domain" description="HTH psq-type" evidence="2">
    <location>
        <begin position="1"/>
        <end position="49"/>
    </location>
</feature>
<dbReference type="RefSeq" id="WP_229639602.1">
    <property type="nucleotide sequence ID" value="NZ_JADWDC010000010.1"/>
</dbReference>
<dbReference type="AlphaFoldDB" id="A0A964BNM1"/>
<dbReference type="GO" id="GO:0003677">
    <property type="term" value="F:DNA binding"/>
    <property type="evidence" value="ECO:0007669"/>
    <property type="project" value="InterPro"/>
</dbReference>
<dbReference type="InterPro" id="IPR007889">
    <property type="entry name" value="HTH_Psq"/>
</dbReference>
<dbReference type="EMBL" id="JADWDC010000010">
    <property type="protein sequence ID" value="MCC0176565.1"/>
    <property type="molecule type" value="Genomic_DNA"/>
</dbReference>
<feature type="region of interest" description="Disordered" evidence="1">
    <location>
        <begin position="57"/>
        <end position="142"/>
    </location>
</feature>
<dbReference type="PROSITE" id="PS50960">
    <property type="entry name" value="HTH_PSQ"/>
    <property type="match status" value="1"/>
</dbReference>
<evidence type="ECO:0000259" key="2">
    <source>
        <dbReference type="PROSITE" id="PS50960"/>
    </source>
</evidence>
<dbReference type="Proteomes" id="UP000729733">
    <property type="component" value="Unassembled WGS sequence"/>
</dbReference>
<feature type="region of interest" description="Disordered" evidence="1">
    <location>
        <begin position="231"/>
        <end position="269"/>
    </location>
</feature>
<feature type="compositionally biased region" description="Acidic residues" evidence="1">
    <location>
        <begin position="235"/>
        <end position="261"/>
    </location>
</feature>
<proteinExistence type="predicted"/>
<accession>A0A964BNM1</accession>
<evidence type="ECO:0000256" key="1">
    <source>
        <dbReference type="SAM" id="MobiDB-lite"/>
    </source>
</evidence>
<evidence type="ECO:0000313" key="3">
    <source>
        <dbReference type="EMBL" id="MCC0176565.1"/>
    </source>
</evidence>
<dbReference type="Gene3D" id="1.10.10.60">
    <property type="entry name" value="Homeodomain-like"/>
    <property type="match status" value="1"/>
</dbReference>
<comment type="caution">
    <text evidence="3">The sequence shown here is derived from an EMBL/GenBank/DDBJ whole genome shotgun (WGS) entry which is preliminary data.</text>
</comment>
<evidence type="ECO:0000313" key="4">
    <source>
        <dbReference type="Proteomes" id="UP000729733"/>
    </source>
</evidence>
<organism evidence="3 4">
    <name type="scientific">Waterburya agarophytonicola KI4</name>
    <dbReference type="NCBI Taxonomy" id="2874699"/>
    <lineage>
        <taxon>Bacteria</taxon>
        <taxon>Bacillati</taxon>
        <taxon>Cyanobacteriota</taxon>
        <taxon>Cyanophyceae</taxon>
        <taxon>Pleurocapsales</taxon>
        <taxon>Hyellaceae</taxon>
        <taxon>Waterburya</taxon>
        <taxon>Waterburya agarophytonicola</taxon>
    </lineage>
</organism>
<protein>
    <recommendedName>
        <fullName evidence="2">HTH psq-type domain-containing protein</fullName>
    </recommendedName>
</protein>
<keyword evidence="4" id="KW-1185">Reference proteome</keyword>
<reference evidence="3" key="1">
    <citation type="journal article" date="2021" name="Antonie Van Leeuwenhoek">
        <title>Draft genome and description of Waterburya agarophytonicola gen. nov. sp. nov. (Pleurocapsales, Cyanobacteria): a seaweed symbiont.</title>
        <authorList>
            <person name="Bonthond G."/>
            <person name="Shalygin S."/>
            <person name="Bayer T."/>
            <person name="Weinberger F."/>
        </authorList>
    </citation>
    <scope>NUCLEOTIDE SEQUENCE</scope>
    <source>
        <strain evidence="3">KI4</strain>
    </source>
</reference>
<sequence>MSPRKLTEDDKQEILQLYRNSEATTSTLANRYEVSSSTISRFLKNKLSSTEYEDLIQQKRLARTPRGEKQSAKKEIKEVKEKSSKTKKARQKSLSKVEGDLTPTPEIVVAVPDIEATESNESKSLPRRRRRRSSANDEVELLETATIETREEVREDLEENKPAKLIIDPQTKEISTITVEDNNGDKISKSNSLILKNEKPNIANSLSFEIEEEEEDDDDDDDDEVNIITLKEMLGEDLEDINDEEDDEDDDDEDDDWEDEEKATLSYSRRDSGLSDVEILPLSQATFPRICYLVIDRSAELIVKPLAEFADLGDIPQDEVRQRTLPVFDNHRIAKRFSHRRERVIKVPDGNMLQKTSRYLQEKGITRLLMDGQIYSTLN</sequence>
<gene>
    <name evidence="3" type="ORF">I4641_06180</name>
</gene>